<feature type="transmembrane region" description="Helical" evidence="2">
    <location>
        <begin position="127"/>
        <end position="148"/>
    </location>
</feature>
<evidence type="ECO:0000256" key="2">
    <source>
        <dbReference type="SAM" id="Phobius"/>
    </source>
</evidence>
<dbReference type="EMBL" id="JAVRRT010000029">
    <property type="protein sequence ID" value="KAK5163047.1"/>
    <property type="molecule type" value="Genomic_DNA"/>
</dbReference>
<dbReference type="AlphaFoldDB" id="A0AAV9NVK5"/>
<keyword evidence="2" id="KW-1133">Transmembrane helix</keyword>
<name>A0AAV9NVK5_9PEZI</name>
<gene>
    <name evidence="3" type="ORF">LTR77_010982</name>
</gene>
<evidence type="ECO:0000313" key="4">
    <source>
        <dbReference type="Proteomes" id="UP001337655"/>
    </source>
</evidence>
<protein>
    <submittedName>
        <fullName evidence="3">Uncharacterized protein</fullName>
    </submittedName>
</protein>
<dbReference type="Proteomes" id="UP001337655">
    <property type="component" value="Unassembled WGS sequence"/>
</dbReference>
<keyword evidence="2" id="KW-0812">Transmembrane</keyword>
<dbReference type="GeneID" id="89932305"/>
<feature type="region of interest" description="Disordered" evidence="1">
    <location>
        <begin position="168"/>
        <end position="238"/>
    </location>
</feature>
<keyword evidence="4" id="KW-1185">Reference proteome</keyword>
<sequence length="238" mass="25002">MTILPLSFNCCTVADTNFFDLPKPSPIAFISTVPSPTSTLKVLKTPTVADGSTFLRSRTTVSQLSTSASGPPSRTKASTLHSVATRVSVRTNERGSTSTVTQVVTVTPAADGNHPAAGGDTVNRGHVIGAAVGGISFLILASAIAYCVRIKRQRKKRNECYRREDVAEMCGAGPPSGALQSKEISSRSELDAPRDSSNGPPLSTLSRHYPIPEAEQLAAPRGQTAELQGSMPARGELV</sequence>
<comment type="caution">
    <text evidence="3">The sequence shown here is derived from an EMBL/GenBank/DDBJ whole genome shotgun (WGS) entry which is preliminary data.</text>
</comment>
<accession>A0AAV9NVK5</accession>
<feature type="compositionally biased region" description="Polar residues" evidence="1">
    <location>
        <begin position="195"/>
        <end position="206"/>
    </location>
</feature>
<proteinExistence type="predicted"/>
<dbReference type="RefSeq" id="XP_064653617.1">
    <property type="nucleotide sequence ID" value="XM_064808197.1"/>
</dbReference>
<organism evidence="3 4">
    <name type="scientific">Saxophila tyrrhenica</name>
    <dbReference type="NCBI Taxonomy" id="1690608"/>
    <lineage>
        <taxon>Eukaryota</taxon>
        <taxon>Fungi</taxon>
        <taxon>Dikarya</taxon>
        <taxon>Ascomycota</taxon>
        <taxon>Pezizomycotina</taxon>
        <taxon>Dothideomycetes</taxon>
        <taxon>Dothideomycetidae</taxon>
        <taxon>Mycosphaerellales</taxon>
        <taxon>Extremaceae</taxon>
        <taxon>Saxophila</taxon>
    </lineage>
</organism>
<reference evidence="3 4" key="1">
    <citation type="submission" date="2023-08" db="EMBL/GenBank/DDBJ databases">
        <title>Black Yeasts Isolated from many extreme environments.</title>
        <authorList>
            <person name="Coleine C."/>
            <person name="Stajich J.E."/>
            <person name="Selbmann L."/>
        </authorList>
    </citation>
    <scope>NUCLEOTIDE SEQUENCE [LARGE SCALE GENOMIC DNA]</scope>
    <source>
        <strain evidence="3 4">CCFEE 5935</strain>
    </source>
</reference>
<keyword evidence="2" id="KW-0472">Membrane</keyword>
<evidence type="ECO:0000313" key="3">
    <source>
        <dbReference type="EMBL" id="KAK5163047.1"/>
    </source>
</evidence>
<evidence type="ECO:0000256" key="1">
    <source>
        <dbReference type="SAM" id="MobiDB-lite"/>
    </source>
</evidence>
<feature type="compositionally biased region" description="Basic and acidic residues" evidence="1">
    <location>
        <begin position="184"/>
        <end position="194"/>
    </location>
</feature>